<evidence type="ECO:0000313" key="2">
    <source>
        <dbReference type="Proteomes" id="UP000702425"/>
    </source>
</evidence>
<accession>A0ABX2CSS1</accession>
<sequence>MAIIMIQVDENIKTAFEEASPKTQQELSSIIQLFFRQNLHNKTLTQVMAEISDRAMQRGLTPEILQDILADNEYSLG</sequence>
<reference evidence="1 2" key="1">
    <citation type="journal article" date="2020" name="Sci. Rep.">
        <title>A novel cyanobacterial geosmin producer, revising GeoA distribution and dispersion patterns in Bacteria.</title>
        <authorList>
            <person name="Churro C."/>
            <person name="Semedo-Aguiar A.P."/>
            <person name="Silva A.D."/>
            <person name="Pereira-Leal J.B."/>
            <person name="Leite R.B."/>
        </authorList>
    </citation>
    <scope>NUCLEOTIDE SEQUENCE [LARGE SCALE GENOMIC DNA]</scope>
    <source>
        <strain evidence="1 2">IPMA8</strain>
    </source>
</reference>
<organism evidence="1 2">
    <name type="scientific">Microcoleus asticus IPMA8</name>
    <dbReference type="NCBI Taxonomy" id="2563858"/>
    <lineage>
        <taxon>Bacteria</taxon>
        <taxon>Bacillati</taxon>
        <taxon>Cyanobacteriota</taxon>
        <taxon>Cyanophyceae</taxon>
        <taxon>Oscillatoriophycideae</taxon>
        <taxon>Oscillatoriales</taxon>
        <taxon>Microcoleaceae</taxon>
        <taxon>Microcoleus</taxon>
        <taxon>Microcoleus asticus</taxon>
    </lineage>
</organism>
<protein>
    <submittedName>
        <fullName evidence="1">Uncharacterized protein</fullName>
    </submittedName>
</protein>
<dbReference type="Proteomes" id="UP000702425">
    <property type="component" value="Unassembled WGS sequence"/>
</dbReference>
<evidence type="ECO:0000313" key="1">
    <source>
        <dbReference type="EMBL" id="NQE32698.1"/>
    </source>
</evidence>
<name>A0ABX2CSS1_9CYAN</name>
<dbReference type="EMBL" id="SRRZ01000005">
    <property type="protein sequence ID" value="NQE32698.1"/>
    <property type="molecule type" value="Genomic_DNA"/>
</dbReference>
<proteinExistence type="predicted"/>
<gene>
    <name evidence="1" type="ORF">E5S67_00414</name>
</gene>
<dbReference type="RefSeq" id="WP_172185025.1">
    <property type="nucleotide sequence ID" value="NZ_SRRZ01000005.1"/>
</dbReference>
<keyword evidence="2" id="KW-1185">Reference proteome</keyword>
<comment type="caution">
    <text evidence="1">The sequence shown here is derived from an EMBL/GenBank/DDBJ whole genome shotgun (WGS) entry which is preliminary data.</text>
</comment>